<evidence type="ECO:0000313" key="1">
    <source>
        <dbReference type="EMBL" id="KAF8760168.1"/>
    </source>
</evidence>
<comment type="caution">
    <text evidence="1">The sequence shown here is derived from an EMBL/GenBank/DDBJ whole genome shotgun (WGS) entry which is preliminary data.</text>
</comment>
<accession>A0A8H7IJY5</accession>
<dbReference type="Gene3D" id="3.40.30.10">
    <property type="entry name" value="Glutaredoxin"/>
    <property type="match status" value="1"/>
</dbReference>
<dbReference type="PANTHER" id="PTHR31902">
    <property type="entry name" value="ACTIN PATCHES DISTAL PROTEIN 1"/>
    <property type="match status" value="1"/>
</dbReference>
<dbReference type="EMBL" id="JACYCF010000002">
    <property type="protein sequence ID" value="KAF8760168.1"/>
    <property type="molecule type" value="Genomic_DNA"/>
</dbReference>
<evidence type="ECO:0000313" key="2">
    <source>
        <dbReference type="Proteomes" id="UP000614334"/>
    </source>
</evidence>
<gene>
    <name evidence="1" type="ORF">RHS01_01995</name>
</gene>
<dbReference type="CDD" id="cd03062">
    <property type="entry name" value="TRX_Fd_Sucrase"/>
    <property type="match status" value="1"/>
</dbReference>
<dbReference type="Pfam" id="PF06999">
    <property type="entry name" value="Suc_Fer-like"/>
    <property type="match status" value="1"/>
</dbReference>
<dbReference type="AlphaFoldDB" id="A0A8H7IJY5"/>
<proteinExistence type="predicted"/>
<organism evidence="1 2">
    <name type="scientific">Rhizoctonia solani</name>
    <dbReference type="NCBI Taxonomy" id="456999"/>
    <lineage>
        <taxon>Eukaryota</taxon>
        <taxon>Fungi</taxon>
        <taxon>Dikarya</taxon>
        <taxon>Basidiomycota</taxon>
        <taxon>Agaricomycotina</taxon>
        <taxon>Agaricomycetes</taxon>
        <taxon>Cantharellales</taxon>
        <taxon>Ceratobasidiaceae</taxon>
        <taxon>Rhizoctonia</taxon>
    </lineage>
</organism>
<dbReference type="Proteomes" id="UP000614334">
    <property type="component" value="Unassembled WGS sequence"/>
</dbReference>
<sequence>MIKHAIQSTMFSALSLVRSPPQVEELGSKLDSAGVPYTLDPCRTCADPCDLGHEEWPNRFDVDLSSDMLGSVKPYGRQVVISTGKSDWVREVTEESTLLRNTSTTFTVNWYLHRPPVLQNRKVLRLECSPLPTRRGSVLNGSHREVGCAPKTHTVLVFPDYKLVKDVPATTEGASELWKAVLDPAVGIEGKPSGAVNQTHRLGIGSHKRRDNRCHIAAPVLEDAFTTSLSNQGWDVHTQIDDPAEHGQPALEDLPEPPRFNIKKLAYGGHKFAGNVIIYFPSGNGVWYGRVSPHEVQAVVESTILGGKVLPALLRGGTFKRDGHLLMDW</sequence>
<dbReference type="InterPro" id="IPR036249">
    <property type="entry name" value="Thioredoxin-like_sf"/>
</dbReference>
<dbReference type="InterPro" id="IPR009737">
    <property type="entry name" value="Aim32/Apd1-like"/>
</dbReference>
<name>A0A8H7IJY5_9AGAM</name>
<dbReference type="PANTHER" id="PTHR31902:SF14">
    <property type="entry name" value="ACTIN PATCHES DISTAL PROTEIN 1"/>
    <property type="match status" value="1"/>
</dbReference>
<dbReference type="SUPFAM" id="SSF52833">
    <property type="entry name" value="Thioredoxin-like"/>
    <property type="match status" value="1"/>
</dbReference>
<protein>
    <submittedName>
        <fullName evidence="1">Sucrase/ferredoxin-like</fullName>
    </submittedName>
</protein>
<reference evidence="1" key="1">
    <citation type="submission" date="2020-09" db="EMBL/GenBank/DDBJ databases">
        <title>Comparative genome analyses of four rice-infecting Rhizoctonia solani isolates reveal extensive enrichment of homogalacturonan modification genes.</title>
        <authorList>
            <person name="Lee D.-Y."/>
            <person name="Jeon J."/>
            <person name="Kim K.-T."/>
            <person name="Cheong K."/>
            <person name="Song H."/>
            <person name="Choi G."/>
            <person name="Ko J."/>
            <person name="Opiyo S.O."/>
            <person name="Zuo S."/>
            <person name="Madhav S."/>
            <person name="Lee Y.-H."/>
            <person name="Wang G.-L."/>
        </authorList>
    </citation>
    <scope>NUCLEOTIDE SEQUENCE</scope>
    <source>
        <strain evidence="1">AG1-IA B2</strain>
    </source>
</reference>